<evidence type="ECO:0000313" key="1">
    <source>
        <dbReference type="EMBL" id="SIQ53934.1"/>
    </source>
</evidence>
<protein>
    <submittedName>
        <fullName evidence="2">Uncharacterized protein</fullName>
    </submittedName>
</protein>
<accession>A0A381F578</accession>
<reference evidence="2 4" key="2">
    <citation type="submission" date="2018-06" db="EMBL/GenBank/DDBJ databases">
        <authorList>
            <consortium name="Pathogen Informatics"/>
            <person name="Doyle S."/>
        </authorList>
    </citation>
    <scope>NUCLEOTIDE SEQUENCE [LARGE SCALE GENOMIC DNA]</scope>
    <source>
        <strain evidence="2 4">NCTC13560</strain>
    </source>
</reference>
<evidence type="ECO:0000313" key="4">
    <source>
        <dbReference type="Proteomes" id="UP000255231"/>
    </source>
</evidence>
<dbReference type="EMBL" id="FTMF01000006">
    <property type="protein sequence ID" value="SIQ53934.1"/>
    <property type="molecule type" value="Genomic_DNA"/>
</dbReference>
<proteinExistence type="predicted"/>
<dbReference type="OrthoDB" id="8708205at2"/>
<keyword evidence="3" id="KW-1185">Reference proteome</keyword>
<reference evidence="1 3" key="1">
    <citation type="submission" date="2017-01" db="EMBL/GenBank/DDBJ databases">
        <authorList>
            <person name="Varghese N."/>
            <person name="Submissions S."/>
        </authorList>
    </citation>
    <scope>NUCLEOTIDE SEQUENCE [LARGE SCALE GENOMIC DNA]</scope>
    <source>
        <strain evidence="1 3">ATCC 27950</strain>
    </source>
</reference>
<dbReference type="RefSeq" id="WP_076560521.1">
    <property type="nucleotide sequence ID" value="NZ_CP033929.1"/>
</dbReference>
<gene>
    <name evidence="2" type="ORF">NCTC13560_00414</name>
    <name evidence="1" type="ORF">SAMN05421682_10626</name>
</gene>
<name>A0A381F578_9FLAO</name>
<dbReference type="Proteomes" id="UP000255231">
    <property type="component" value="Unassembled WGS sequence"/>
</dbReference>
<evidence type="ECO:0000313" key="2">
    <source>
        <dbReference type="EMBL" id="SUX41614.1"/>
    </source>
</evidence>
<evidence type="ECO:0000313" key="3">
    <source>
        <dbReference type="Proteomes" id="UP000185725"/>
    </source>
</evidence>
<organism evidence="2 4">
    <name type="scientific">Chryseobacterium indoltheticum</name>
    <dbReference type="NCBI Taxonomy" id="254"/>
    <lineage>
        <taxon>Bacteria</taxon>
        <taxon>Pseudomonadati</taxon>
        <taxon>Bacteroidota</taxon>
        <taxon>Flavobacteriia</taxon>
        <taxon>Flavobacteriales</taxon>
        <taxon>Weeksellaceae</taxon>
        <taxon>Chryseobacterium group</taxon>
        <taxon>Chryseobacterium</taxon>
    </lineage>
</organism>
<sequence>MKEIICPYPWDCGKNFDPLEMEKNDFEFLKSAAEKRMTFMFLHCPKCERQFQFDTVQWKADGFGFSEPKIVVEKKKKTIKQLTAILAKAKIEIPTDYFDYLTGNNFNSVISIFADEDDFYLYNLNELCEKINVDGKSYLTIRQLKGFASSLEEIIEEKPQTTKEQQFSLTELSYCLAIGYENTRILFIDSRDNNSLWVFHSDGGGDCEKTNITLDLITKKITCR</sequence>
<dbReference type="AlphaFoldDB" id="A0A381F578"/>
<dbReference type="KEGG" id="cil:EG358_15800"/>
<dbReference type="Proteomes" id="UP000185725">
    <property type="component" value="Unassembled WGS sequence"/>
</dbReference>
<dbReference type="EMBL" id="UFVS01000001">
    <property type="protein sequence ID" value="SUX41614.1"/>
    <property type="molecule type" value="Genomic_DNA"/>
</dbReference>
<dbReference type="GeneID" id="303675169"/>